<feature type="compositionally biased region" description="Low complexity" evidence="1">
    <location>
        <begin position="208"/>
        <end position="219"/>
    </location>
</feature>
<feature type="region of interest" description="Disordered" evidence="1">
    <location>
        <begin position="1"/>
        <end position="143"/>
    </location>
</feature>
<feature type="compositionally biased region" description="Polar residues" evidence="1">
    <location>
        <begin position="295"/>
        <end position="322"/>
    </location>
</feature>
<feature type="compositionally biased region" description="Polar residues" evidence="1">
    <location>
        <begin position="172"/>
        <end position="182"/>
    </location>
</feature>
<evidence type="ECO:0000313" key="3">
    <source>
        <dbReference type="Proteomes" id="UP000620124"/>
    </source>
</evidence>
<proteinExistence type="predicted"/>
<feature type="compositionally biased region" description="Polar residues" evidence="1">
    <location>
        <begin position="13"/>
        <end position="24"/>
    </location>
</feature>
<protein>
    <submittedName>
        <fullName evidence="2">Uncharacterized protein</fullName>
    </submittedName>
</protein>
<feature type="compositionally biased region" description="Low complexity" evidence="1">
    <location>
        <begin position="324"/>
        <end position="335"/>
    </location>
</feature>
<dbReference type="Proteomes" id="UP000620124">
    <property type="component" value="Unassembled WGS sequence"/>
</dbReference>
<comment type="caution">
    <text evidence="2">The sequence shown here is derived from an EMBL/GenBank/DDBJ whole genome shotgun (WGS) entry which is preliminary data.</text>
</comment>
<feature type="compositionally biased region" description="Basic and acidic residues" evidence="1">
    <location>
        <begin position="80"/>
        <end position="89"/>
    </location>
</feature>
<sequence length="457" mass="47668">MTRVPSPPDLVPTISSGALPQTPASKWAENMNDLLTSHVTHTPVGSPGSVASHSPFGHQSDSQSNPTRLPHMESVSGAMEHQKSEEERPTNGQALPLILSPANGYPPPSGPYSSFGPASLSLSSLPSSSMCLSSASAGQETTESTAVNIGHDTHLPFIAHRGESSRADTHSANRPYSPSSGPASLHSASILESAGDLRPPTLSNDFATSGSTTVHTGHSAADLNIPPTTDTGVSELPLDSTHLHESNPESTSALPLPTPGHDFTTSSTAVHTGHSPSHPHMPISADTDVSELPLDSTSPDPRQDSIPLSMTAHTGHSSTDVLRSSPSSPAPAAAEPEPELDLLSELSLEFTRQKPPRTPTPRRESTGLSMTVHTGHRNSSSAISPPPLPPSAPAPYYPGRVARFTSATQLVQSPPTLSARTSASMDGDSRSDSPHRCPFKCAAAECAHRANAKLHDQ</sequence>
<dbReference type="EMBL" id="JACAZI010000004">
    <property type="protein sequence ID" value="KAF7362600.1"/>
    <property type="molecule type" value="Genomic_DNA"/>
</dbReference>
<accession>A0A8H6YRG3</accession>
<evidence type="ECO:0000256" key="1">
    <source>
        <dbReference type="SAM" id="MobiDB-lite"/>
    </source>
</evidence>
<feature type="compositionally biased region" description="Polar residues" evidence="1">
    <location>
        <begin position="49"/>
        <end position="67"/>
    </location>
</feature>
<feature type="compositionally biased region" description="Low complexity" evidence="1">
    <location>
        <begin position="111"/>
        <end position="137"/>
    </location>
</feature>
<organism evidence="2 3">
    <name type="scientific">Mycena venus</name>
    <dbReference type="NCBI Taxonomy" id="2733690"/>
    <lineage>
        <taxon>Eukaryota</taxon>
        <taxon>Fungi</taxon>
        <taxon>Dikarya</taxon>
        <taxon>Basidiomycota</taxon>
        <taxon>Agaricomycotina</taxon>
        <taxon>Agaricomycetes</taxon>
        <taxon>Agaricomycetidae</taxon>
        <taxon>Agaricales</taxon>
        <taxon>Marasmiineae</taxon>
        <taxon>Mycenaceae</taxon>
        <taxon>Mycena</taxon>
    </lineage>
</organism>
<keyword evidence="3" id="KW-1185">Reference proteome</keyword>
<feature type="compositionally biased region" description="Pro residues" evidence="1">
    <location>
        <begin position="1"/>
        <end position="10"/>
    </location>
</feature>
<feature type="region of interest" description="Disordered" evidence="1">
    <location>
        <begin position="164"/>
        <end position="437"/>
    </location>
</feature>
<dbReference type="OrthoDB" id="3268823at2759"/>
<feature type="compositionally biased region" description="Polar residues" evidence="1">
    <location>
        <begin position="405"/>
        <end position="424"/>
    </location>
</feature>
<evidence type="ECO:0000313" key="2">
    <source>
        <dbReference type="EMBL" id="KAF7362600.1"/>
    </source>
</evidence>
<name>A0A8H6YRG3_9AGAR</name>
<dbReference type="AlphaFoldDB" id="A0A8H6YRG3"/>
<gene>
    <name evidence="2" type="ORF">MVEN_00608800</name>
</gene>
<feature type="compositionally biased region" description="Pro residues" evidence="1">
    <location>
        <begin position="384"/>
        <end position="396"/>
    </location>
</feature>
<reference evidence="2" key="1">
    <citation type="submission" date="2020-05" db="EMBL/GenBank/DDBJ databases">
        <title>Mycena genomes resolve the evolution of fungal bioluminescence.</title>
        <authorList>
            <person name="Tsai I.J."/>
        </authorList>
    </citation>
    <scope>NUCLEOTIDE SEQUENCE</scope>
    <source>
        <strain evidence="2">CCC161011</strain>
    </source>
</reference>